<name>W9VMQ0_9EURO</name>
<feature type="region of interest" description="Disordered" evidence="1">
    <location>
        <begin position="332"/>
        <end position="366"/>
    </location>
</feature>
<protein>
    <recommendedName>
        <fullName evidence="4">Phytanoyl-CoA dioxygenase</fullName>
    </recommendedName>
</protein>
<evidence type="ECO:0000313" key="3">
    <source>
        <dbReference type="Proteomes" id="UP000019473"/>
    </source>
</evidence>
<accession>W9VMQ0</accession>
<dbReference type="EMBL" id="AMGW01000005">
    <property type="protein sequence ID" value="EXJ56808.1"/>
    <property type="molecule type" value="Genomic_DNA"/>
</dbReference>
<organism evidence="2 3">
    <name type="scientific">Cladophialophora yegresii CBS 114405</name>
    <dbReference type="NCBI Taxonomy" id="1182544"/>
    <lineage>
        <taxon>Eukaryota</taxon>
        <taxon>Fungi</taxon>
        <taxon>Dikarya</taxon>
        <taxon>Ascomycota</taxon>
        <taxon>Pezizomycotina</taxon>
        <taxon>Eurotiomycetes</taxon>
        <taxon>Chaetothyriomycetidae</taxon>
        <taxon>Chaetothyriales</taxon>
        <taxon>Herpotrichiellaceae</taxon>
        <taxon>Cladophialophora</taxon>
    </lineage>
</organism>
<dbReference type="OrthoDB" id="4664297at2759"/>
<dbReference type="GeneID" id="19181727"/>
<dbReference type="Proteomes" id="UP000019473">
    <property type="component" value="Unassembled WGS sequence"/>
</dbReference>
<dbReference type="InterPro" id="IPR008775">
    <property type="entry name" value="Phytyl_CoA_dOase-like"/>
</dbReference>
<reference evidence="2 3" key="1">
    <citation type="submission" date="2013-03" db="EMBL/GenBank/DDBJ databases">
        <title>The Genome Sequence of Cladophialophora yegresii CBS 114405.</title>
        <authorList>
            <consortium name="The Broad Institute Genomics Platform"/>
            <person name="Cuomo C."/>
            <person name="de Hoog S."/>
            <person name="Gorbushina A."/>
            <person name="Walker B."/>
            <person name="Young S.K."/>
            <person name="Zeng Q."/>
            <person name="Gargeya S."/>
            <person name="Fitzgerald M."/>
            <person name="Haas B."/>
            <person name="Abouelleil A."/>
            <person name="Allen A.W."/>
            <person name="Alvarado L."/>
            <person name="Arachchi H.M."/>
            <person name="Berlin A.M."/>
            <person name="Chapman S.B."/>
            <person name="Gainer-Dewar J."/>
            <person name="Goldberg J."/>
            <person name="Griggs A."/>
            <person name="Gujja S."/>
            <person name="Hansen M."/>
            <person name="Howarth C."/>
            <person name="Imamovic A."/>
            <person name="Ireland A."/>
            <person name="Larimer J."/>
            <person name="McCowan C."/>
            <person name="Murphy C."/>
            <person name="Pearson M."/>
            <person name="Poon T.W."/>
            <person name="Priest M."/>
            <person name="Roberts A."/>
            <person name="Saif S."/>
            <person name="Shea T."/>
            <person name="Sisk P."/>
            <person name="Sykes S."/>
            <person name="Wortman J."/>
            <person name="Nusbaum C."/>
            <person name="Birren B."/>
        </authorList>
    </citation>
    <scope>NUCLEOTIDE SEQUENCE [LARGE SCALE GENOMIC DNA]</scope>
    <source>
        <strain evidence="2 3">CBS 114405</strain>
    </source>
</reference>
<dbReference type="Pfam" id="PF05721">
    <property type="entry name" value="PhyH"/>
    <property type="match status" value="1"/>
</dbReference>
<dbReference type="RefSeq" id="XP_007759342.1">
    <property type="nucleotide sequence ID" value="XM_007761152.1"/>
</dbReference>
<dbReference type="HOGENOM" id="CLU_053011_0_0_1"/>
<evidence type="ECO:0008006" key="4">
    <source>
        <dbReference type="Google" id="ProtNLM"/>
    </source>
</evidence>
<dbReference type="eggNOG" id="ENOG502RQ0Y">
    <property type="taxonomic scope" value="Eukaryota"/>
</dbReference>
<dbReference type="VEuPathDB" id="FungiDB:A1O7_07152"/>
<gene>
    <name evidence="2" type="ORF">A1O7_07152</name>
</gene>
<dbReference type="Gene3D" id="2.60.120.620">
    <property type="entry name" value="q2cbj1_9rhob like domain"/>
    <property type="match status" value="1"/>
</dbReference>
<evidence type="ECO:0000256" key="1">
    <source>
        <dbReference type="SAM" id="MobiDB-lite"/>
    </source>
</evidence>
<dbReference type="AlphaFoldDB" id="W9VMQ0"/>
<evidence type="ECO:0000313" key="2">
    <source>
        <dbReference type="EMBL" id="EXJ56808.1"/>
    </source>
</evidence>
<sequence>MAGHKTSSTPSPGYKVLTPDQVTHFMRHGYVVIEQCFTKQASDEWTKDVWTRLGMDPSDKTTWTRERTNMPEHRRLQVPEFAPKAWDAICDLVGGEERVTEMSKTWSDSFIVNLGTPENEGKEYDPKELDGWHVDGDFFIHFLDSPEQALLVIPLFTDILPNGGGTWICSEGPARIGKHLYDHPEGVTPKMTPVTSDSDTETTDPGLAFFNNTIQSCSPESFHEMTGHQGDVILLHPLTLHTASKNGRRLPRVITNPPVSLVEPFKFDREDRARAGEGVEAEGYSLVELKTIQDLGGQEALRGWKVTGQRRRVVPERLRVQARWMEEEAKRLRDAGREYEDRTQTEESVLEQARGLRPIPEMASAR</sequence>
<keyword evidence="3" id="KW-1185">Reference proteome</keyword>
<feature type="compositionally biased region" description="Basic and acidic residues" evidence="1">
    <location>
        <begin position="332"/>
        <end position="345"/>
    </location>
</feature>
<dbReference type="SUPFAM" id="SSF51197">
    <property type="entry name" value="Clavaminate synthase-like"/>
    <property type="match status" value="1"/>
</dbReference>
<proteinExistence type="predicted"/>
<comment type="caution">
    <text evidence="2">The sequence shown here is derived from an EMBL/GenBank/DDBJ whole genome shotgun (WGS) entry which is preliminary data.</text>
</comment>